<dbReference type="RefSeq" id="WP_105417675.1">
    <property type="nucleotide sequence ID" value="NZ_PUIO01000028.1"/>
</dbReference>
<accession>A0A2S8J744</accession>
<feature type="domain" description="AB hydrolase-1" evidence="1">
    <location>
        <begin position="15"/>
        <end position="245"/>
    </location>
</feature>
<evidence type="ECO:0000313" key="3">
    <source>
        <dbReference type="Proteomes" id="UP000239290"/>
    </source>
</evidence>
<dbReference type="Pfam" id="PF12697">
    <property type="entry name" value="Abhydrolase_6"/>
    <property type="match status" value="1"/>
</dbReference>
<reference evidence="3" key="1">
    <citation type="submission" date="2018-02" db="EMBL/GenBank/DDBJ databases">
        <title>Draft genome sequencing of Rhodococcus opacus KU647198.</title>
        <authorList>
            <person name="Zheng B.-X."/>
        </authorList>
    </citation>
    <scope>NUCLEOTIDE SEQUENCE [LARGE SCALE GENOMIC DNA]</scope>
    <source>
        <strain evidence="3">04-OD7</strain>
    </source>
</reference>
<evidence type="ECO:0000259" key="1">
    <source>
        <dbReference type="Pfam" id="PF12697"/>
    </source>
</evidence>
<dbReference type="InterPro" id="IPR000073">
    <property type="entry name" value="AB_hydrolase_1"/>
</dbReference>
<dbReference type="Proteomes" id="UP000239290">
    <property type="component" value="Unassembled WGS sequence"/>
</dbReference>
<dbReference type="PANTHER" id="PTHR43433">
    <property type="entry name" value="HYDROLASE, ALPHA/BETA FOLD FAMILY PROTEIN"/>
    <property type="match status" value="1"/>
</dbReference>
<dbReference type="PRINTS" id="PR00111">
    <property type="entry name" value="ABHYDROLASE"/>
</dbReference>
<dbReference type="Gene3D" id="3.40.50.1820">
    <property type="entry name" value="alpha/beta hydrolase"/>
    <property type="match status" value="1"/>
</dbReference>
<organism evidence="2 3">
    <name type="scientific">Rhodococcus opacus</name>
    <name type="common">Nocardia opaca</name>
    <dbReference type="NCBI Taxonomy" id="37919"/>
    <lineage>
        <taxon>Bacteria</taxon>
        <taxon>Bacillati</taxon>
        <taxon>Actinomycetota</taxon>
        <taxon>Actinomycetes</taxon>
        <taxon>Mycobacteriales</taxon>
        <taxon>Nocardiaceae</taxon>
        <taxon>Rhodococcus</taxon>
    </lineage>
</organism>
<evidence type="ECO:0000313" key="2">
    <source>
        <dbReference type="EMBL" id="PQP22783.1"/>
    </source>
</evidence>
<keyword evidence="2" id="KW-0378">Hydrolase</keyword>
<dbReference type="InterPro" id="IPR050471">
    <property type="entry name" value="AB_hydrolase"/>
</dbReference>
<gene>
    <name evidence="2" type="ORF">C5613_22215</name>
</gene>
<dbReference type="GO" id="GO:0016787">
    <property type="term" value="F:hydrolase activity"/>
    <property type="evidence" value="ECO:0007669"/>
    <property type="project" value="UniProtKB-KW"/>
</dbReference>
<dbReference type="SUPFAM" id="SSF53474">
    <property type="entry name" value="alpha/beta-Hydrolases"/>
    <property type="match status" value="1"/>
</dbReference>
<dbReference type="AlphaFoldDB" id="A0A2S8J744"/>
<dbReference type="PANTHER" id="PTHR43433:SF5">
    <property type="entry name" value="AB HYDROLASE-1 DOMAIN-CONTAINING PROTEIN"/>
    <property type="match status" value="1"/>
</dbReference>
<dbReference type="InterPro" id="IPR029058">
    <property type="entry name" value="AB_hydrolase_fold"/>
</dbReference>
<dbReference type="EMBL" id="PUIO01000028">
    <property type="protein sequence ID" value="PQP22783.1"/>
    <property type="molecule type" value="Genomic_DNA"/>
</dbReference>
<comment type="caution">
    <text evidence="2">The sequence shown here is derived from an EMBL/GenBank/DDBJ whole genome shotgun (WGS) entry which is preliminary data.</text>
</comment>
<name>A0A2S8J744_RHOOP</name>
<proteinExistence type="predicted"/>
<sequence>MKVFDVADQGHGPPVLFSHGTLLDRTMFAEQTAALADHYRTVAYTSRAGTSEYGTEYDLDSLVADCLEVAARAKVDRFVLVGMSVGGFMAIELALKYPERLAGLVLMDTMADAYTSEEKTQFAEVFRPMKSEDPIPASFAQTFVPIIFGPEAIANRPALIDAWVRKWRSRPSRSVWGEYNSWISKSERLSRLPEIQIPTLIVHGEDDNGIDIAAAERIHARIPGSAFARIPGAGHLVTEENPDAVTTALTTFLDALPRW</sequence>
<protein>
    <submittedName>
        <fullName evidence="2">Alpha/beta hydrolase</fullName>
    </submittedName>
</protein>